<protein>
    <submittedName>
        <fullName evidence="2">Uncharacterized protein</fullName>
    </submittedName>
</protein>
<reference evidence="2 3" key="1">
    <citation type="submission" date="2023-08" db="EMBL/GenBank/DDBJ databases">
        <title>A Necator americanus chromosomal reference genome.</title>
        <authorList>
            <person name="Ilik V."/>
            <person name="Petrzelkova K.J."/>
            <person name="Pardy F."/>
            <person name="Fuh T."/>
            <person name="Niatou-Singa F.S."/>
            <person name="Gouil Q."/>
            <person name="Baker L."/>
            <person name="Ritchie M.E."/>
            <person name="Jex A.R."/>
            <person name="Gazzola D."/>
            <person name="Li H."/>
            <person name="Toshio Fujiwara R."/>
            <person name="Zhan B."/>
            <person name="Aroian R.V."/>
            <person name="Pafco B."/>
            <person name="Schwarz E.M."/>
        </authorList>
    </citation>
    <scope>NUCLEOTIDE SEQUENCE [LARGE SCALE GENOMIC DNA]</scope>
    <source>
        <strain evidence="2 3">Aroian</strain>
        <tissue evidence="2">Whole animal</tissue>
    </source>
</reference>
<feature type="region of interest" description="Disordered" evidence="1">
    <location>
        <begin position="498"/>
        <end position="521"/>
    </location>
</feature>
<keyword evidence="3" id="KW-1185">Reference proteome</keyword>
<organism evidence="2 3">
    <name type="scientific">Necator americanus</name>
    <name type="common">Human hookworm</name>
    <dbReference type="NCBI Taxonomy" id="51031"/>
    <lineage>
        <taxon>Eukaryota</taxon>
        <taxon>Metazoa</taxon>
        <taxon>Ecdysozoa</taxon>
        <taxon>Nematoda</taxon>
        <taxon>Chromadorea</taxon>
        <taxon>Rhabditida</taxon>
        <taxon>Rhabditina</taxon>
        <taxon>Rhabditomorpha</taxon>
        <taxon>Strongyloidea</taxon>
        <taxon>Ancylostomatidae</taxon>
        <taxon>Bunostominae</taxon>
        <taxon>Necator</taxon>
    </lineage>
</organism>
<feature type="compositionally biased region" description="Polar residues" evidence="1">
    <location>
        <begin position="507"/>
        <end position="521"/>
    </location>
</feature>
<feature type="compositionally biased region" description="Basic and acidic residues" evidence="1">
    <location>
        <begin position="83"/>
        <end position="92"/>
    </location>
</feature>
<dbReference type="Proteomes" id="UP001303046">
    <property type="component" value="Unassembled WGS sequence"/>
</dbReference>
<feature type="region of interest" description="Disordered" evidence="1">
    <location>
        <begin position="81"/>
        <end position="112"/>
    </location>
</feature>
<feature type="region of interest" description="Disordered" evidence="1">
    <location>
        <begin position="261"/>
        <end position="280"/>
    </location>
</feature>
<name>A0ABR1CH16_NECAM</name>
<sequence>MIEEDQSRYRAAATLRRRSPVSKNRNGHPVWSKAHYDESSSNTQNVNYATVISLSDHNSNSNSLHFRRTTRTTENMIPVSADSLKRNSEVARKGSRTPSGAHSRSEQRPPSFWPSTALAERAMHSTAPNVRDFWEANIALEQKEKREAMRNASSKTYSFPRWRSTDALSASLVASNSVDVPKDSVIPEKRLQKMRETDRQAEIQRAIIHQRTESPQRIRKGKSLDSLNIQVDYQPWYDRNKIRNSISRESIANIAEARERFEPQSTHSRARRYSGHSTQTAVSEFSSVNGGTSNHDRPLYEAPLNTSFTVDNGYHAEHYPTSATSSAKHSSTRQDRGFSFEEQLFMMYMKQHPEIISNLGLKYPSAIQRAMEDLQWKHVELRLVDGGSPVLSQSPRQGRFLKKSQTASSNHVRKVDVPVREHDETQRYTYGTDPAEKRIGSMIKYEMMQLREREDELQKSRRALGLPSLEETMELWRQGNSDTLSYRSTASYSRMNELPTAPLHKNPQLSELSSTNGSWDY</sequence>
<dbReference type="EMBL" id="JAVFWL010000002">
    <property type="protein sequence ID" value="KAK6737721.1"/>
    <property type="molecule type" value="Genomic_DNA"/>
</dbReference>
<gene>
    <name evidence="2" type="primary">Necator_chrII.g7851</name>
    <name evidence="2" type="ORF">RB195_020057</name>
</gene>
<evidence type="ECO:0000313" key="3">
    <source>
        <dbReference type="Proteomes" id="UP001303046"/>
    </source>
</evidence>
<feature type="region of interest" description="Disordered" evidence="1">
    <location>
        <begin position="1"/>
        <end position="42"/>
    </location>
</feature>
<accession>A0ABR1CH16</accession>
<evidence type="ECO:0000256" key="1">
    <source>
        <dbReference type="SAM" id="MobiDB-lite"/>
    </source>
</evidence>
<comment type="caution">
    <text evidence="2">The sequence shown here is derived from an EMBL/GenBank/DDBJ whole genome shotgun (WGS) entry which is preliminary data.</text>
</comment>
<evidence type="ECO:0000313" key="2">
    <source>
        <dbReference type="EMBL" id="KAK6737721.1"/>
    </source>
</evidence>
<proteinExistence type="predicted"/>